<evidence type="ECO:0000256" key="1">
    <source>
        <dbReference type="SAM" id="MobiDB-lite"/>
    </source>
</evidence>
<feature type="compositionally biased region" description="Basic and acidic residues" evidence="1">
    <location>
        <begin position="64"/>
        <end position="77"/>
    </location>
</feature>
<accession>A0A2Z7BYT1</accession>
<dbReference type="Gene3D" id="2.40.70.10">
    <property type="entry name" value="Acid Proteases"/>
    <property type="match status" value="1"/>
</dbReference>
<feature type="compositionally biased region" description="Polar residues" evidence="1">
    <location>
        <begin position="24"/>
        <end position="37"/>
    </location>
</feature>
<name>A0A2Z7BYT1_9LAMI</name>
<dbReference type="AlphaFoldDB" id="A0A2Z7BYT1"/>
<gene>
    <name evidence="2" type="ORF">F511_21543</name>
</gene>
<dbReference type="PANTHER" id="PTHR15503:SF22">
    <property type="entry name" value="TRANSPOSON TY3-I GAG POLYPROTEIN"/>
    <property type="match status" value="1"/>
</dbReference>
<proteinExistence type="predicted"/>
<dbReference type="EMBL" id="KV001739">
    <property type="protein sequence ID" value="KZV38748.1"/>
    <property type="molecule type" value="Genomic_DNA"/>
</dbReference>
<dbReference type="Pfam" id="PF08284">
    <property type="entry name" value="RVP_2"/>
    <property type="match status" value="1"/>
</dbReference>
<feature type="compositionally biased region" description="Polar residues" evidence="1">
    <location>
        <begin position="45"/>
        <end position="63"/>
    </location>
</feature>
<dbReference type="InterPro" id="IPR032567">
    <property type="entry name" value="RTL1-rel"/>
</dbReference>
<organism evidence="2 3">
    <name type="scientific">Dorcoceras hygrometricum</name>
    <dbReference type="NCBI Taxonomy" id="472368"/>
    <lineage>
        <taxon>Eukaryota</taxon>
        <taxon>Viridiplantae</taxon>
        <taxon>Streptophyta</taxon>
        <taxon>Embryophyta</taxon>
        <taxon>Tracheophyta</taxon>
        <taxon>Spermatophyta</taxon>
        <taxon>Magnoliopsida</taxon>
        <taxon>eudicotyledons</taxon>
        <taxon>Gunneridae</taxon>
        <taxon>Pentapetalae</taxon>
        <taxon>asterids</taxon>
        <taxon>lamiids</taxon>
        <taxon>Lamiales</taxon>
        <taxon>Gesneriaceae</taxon>
        <taxon>Didymocarpoideae</taxon>
        <taxon>Trichosporeae</taxon>
        <taxon>Loxocarpinae</taxon>
        <taxon>Dorcoceras</taxon>
    </lineage>
</organism>
<dbReference type="InterPro" id="IPR021109">
    <property type="entry name" value="Peptidase_aspartic_dom_sf"/>
</dbReference>
<sequence>MRAMDLARAIDEEINGYWGHYRPGQTTMHTSRSYRSPSDTERVNKMSTSTWERSRNQPFSNITNRREQQGYTQDRKTSINSSGGDQKSEGGSVAGGQQPRRTEAKKEARIVSPQEFQRRKEKGLCFRCGEPYSPLHKCAFKLLQVALVENELANEEEMEVTAELEGEIEEGVNSYGTVELPLFSISGVTQPQTMKMRGMINNKEVIVMVDSEASHNFVSRKLIQQMGLEIDETVRFGVCLGDGTKVQCQGICHGLIVQLGSYTVTIVGHLFELGGVDVILGIEWLRTLGEVLVDWNKMDMRFRSEGNTVELKGDPTLHRTILSFKSICKVPEIEFSATLFSMDGSTNSKEMEGTRDWPKKYRKF</sequence>
<dbReference type="Proteomes" id="UP000250235">
    <property type="component" value="Unassembled WGS sequence"/>
</dbReference>
<evidence type="ECO:0000313" key="3">
    <source>
        <dbReference type="Proteomes" id="UP000250235"/>
    </source>
</evidence>
<keyword evidence="3" id="KW-1185">Reference proteome</keyword>
<evidence type="ECO:0008006" key="4">
    <source>
        <dbReference type="Google" id="ProtNLM"/>
    </source>
</evidence>
<reference evidence="2 3" key="1">
    <citation type="journal article" date="2015" name="Proc. Natl. Acad. Sci. U.S.A.">
        <title>The resurrection genome of Boea hygrometrica: A blueprint for survival of dehydration.</title>
        <authorList>
            <person name="Xiao L."/>
            <person name="Yang G."/>
            <person name="Zhang L."/>
            <person name="Yang X."/>
            <person name="Zhao S."/>
            <person name="Ji Z."/>
            <person name="Zhou Q."/>
            <person name="Hu M."/>
            <person name="Wang Y."/>
            <person name="Chen M."/>
            <person name="Xu Y."/>
            <person name="Jin H."/>
            <person name="Xiao X."/>
            <person name="Hu G."/>
            <person name="Bao F."/>
            <person name="Hu Y."/>
            <person name="Wan P."/>
            <person name="Li L."/>
            <person name="Deng X."/>
            <person name="Kuang T."/>
            <person name="Xiang C."/>
            <person name="Zhu J.K."/>
            <person name="Oliver M.J."/>
            <person name="He Y."/>
        </authorList>
    </citation>
    <scope>NUCLEOTIDE SEQUENCE [LARGE SCALE GENOMIC DNA]</scope>
    <source>
        <strain evidence="3">cv. XS01</strain>
    </source>
</reference>
<feature type="compositionally biased region" description="Basic and acidic residues" evidence="1">
    <location>
        <begin position="100"/>
        <end position="109"/>
    </location>
</feature>
<dbReference type="PANTHER" id="PTHR15503">
    <property type="entry name" value="LDOC1 RELATED"/>
    <property type="match status" value="1"/>
</dbReference>
<dbReference type="OrthoDB" id="696591at2759"/>
<protein>
    <recommendedName>
        <fullName evidence="4">Ty3-gypsy retrotransposon protein</fullName>
    </recommendedName>
</protein>
<dbReference type="SUPFAM" id="SSF50630">
    <property type="entry name" value="Acid proteases"/>
    <property type="match status" value="1"/>
</dbReference>
<feature type="region of interest" description="Disordered" evidence="1">
    <location>
        <begin position="20"/>
        <end position="115"/>
    </location>
</feature>
<dbReference type="CDD" id="cd00303">
    <property type="entry name" value="retropepsin_like"/>
    <property type="match status" value="1"/>
</dbReference>
<evidence type="ECO:0000313" key="2">
    <source>
        <dbReference type="EMBL" id="KZV38748.1"/>
    </source>
</evidence>